<feature type="region of interest" description="Disordered" evidence="1">
    <location>
        <begin position="1"/>
        <end position="26"/>
    </location>
</feature>
<dbReference type="AlphaFoldDB" id="A0AAD2CZB2"/>
<protein>
    <submittedName>
        <fullName evidence="2">Uncharacterized protein</fullName>
    </submittedName>
</protein>
<reference evidence="2" key="1">
    <citation type="submission" date="2023-07" db="EMBL/GenBank/DDBJ databases">
        <authorList>
            <consortium name="AG Swart"/>
            <person name="Singh M."/>
            <person name="Singh A."/>
            <person name="Seah K."/>
            <person name="Emmerich C."/>
        </authorList>
    </citation>
    <scope>NUCLEOTIDE SEQUENCE</scope>
    <source>
        <strain evidence="2">DP1</strain>
    </source>
</reference>
<accession>A0AAD2CZB2</accession>
<organism evidence="2 3">
    <name type="scientific">Euplotes crassus</name>
    <dbReference type="NCBI Taxonomy" id="5936"/>
    <lineage>
        <taxon>Eukaryota</taxon>
        <taxon>Sar</taxon>
        <taxon>Alveolata</taxon>
        <taxon>Ciliophora</taxon>
        <taxon>Intramacronucleata</taxon>
        <taxon>Spirotrichea</taxon>
        <taxon>Hypotrichia</taxon>
        <taxon>Euplotida</taxon>
        <taxon>Euplotidae</taxon>
        <taxon>Moneuplotes</taxon>
    </lineage>
</organism>
<dbReference type="Proteomes" id="UP001295684">
    <property type="component" value="Unassembled WGS sequence"/>
</dbReference>
<proteinExistence type="predicted"/>
<dbReference type="EMBL" id="CAMPGE010016799">
    <property type="protein sequence ID" value="CAI2375334.1"/>
    <property type="molecule type" value="Genomic_DNA"/>
</dbReference>
<evidence type="ECO:0000313" key="2">
    <source>
        <dbReference type="EMBL" id="CAI2375334.1"/>
    </source>
</evidence>
<keyword evidence="3" id="KW-1185">Reference proteome</keyword>
<evidence type="ECO:0000313" key="3">
    <source>
        <dbReference type="Proteomes" id="UP001295684"/>
    </source>
</evidence>
<comment type="caution">
    <text evidence="2">The sequence shown here is derived from an EMBL/GenBank/DDBJ whole genome shotgun (WGS) entry which is preliminary data.</text>
</comment>
<name>A0AAD2CZB2_EUPCR</name>
<sequence length="311" mass="36118">MKPFKSTQKDDSKSTSSREMPLEEQNLFQSTFDAGNIMTSPTSPDPYSFVYGQQRGLFPLEQISKPIGAIKPKPMYKGVYDPRFLPQGQFVYLNDLAAFGYVDPNQLQQASAPSKQRGISEDVLNDTSKELIYRSDVIQKGWFRNALSGIIIPHARGACKGAKKPDKFYRKLLNMLKDDVKEFLQRDCEFQAKLIGPLAKDILRKNFETTTQESTLFSDEMKNMIIDCGNLFKKEMKNFSFVPEREKAYKHPIFGLAKRLMENNEIYFKKFWERFEDRRNKVGSFEKFKRRVDREMQGIIDLDDPSTFAHF</sequence>
<evidence type="ECO:0000256" key="1">
    <source>
        <dbReference type="SAM" id="MobiDB-lite"/>
    </source>
</evidence>
<gene>
    <name evidence="2" type="ORF">ECRASSUSDP1_LOCUS16696</name>
</gene>